<dbReference type="InterPro" id="IPR039901">
    <property type="entry name" value="Kdotransferase"/>
</dbReference>
<dbReference type="InterPro" id="IPR007507">
    <property type="entry name" value="Glycos_transf_N"/>
</dbReference>
<keyword evidence="10" id="KW-1185">Reference proteome</keyword>
<dbReference type="RefSeq" id="WP_099107258.1">
    <property type="nucleotide sequence ID" value="NZ_JAATJF010000005.1"/>
</dbReference>
<evidence type="ECO:0000313" key="9">
    <source>
        <dbReference type="EMBL" id="PHK97604.1"/>
    </source>
</evidence>
<dbReference type="PANTHER" id="PTHR42755">
    <property type="entry name" value="3-DEOXY-MANNO-OCTULOSONATE CYTIDYLYLTRANSFERASE"/>
    <property type="match status" value="1"/>
</dbReference>
<comment type="catalytic activity">
    <reaction evidence="6">
        <text>lipid IVA (E. coli) + CMP-3-deoxy-beta-D-manno-octulosonate = alpha-Kdo-(2-&gt;6)-lipid IVA (E. coli) + CMP + H(+)</text>
        <dbReference type="Rhea" id="RHEA:28066"/>
        <dbReference type="ChEBI" id="CHEBI:15378"/>
        <dbReference type="ChEBI" id="CHEBI:58603"/>
        <dbReference type="ChEBI" id="CHEBI:60364"/>
        <dbReference type="ChEBI" id="CHEBI:60377"/>
        <dbReference type="ChEBI" id="CHEBI:85987"/>
        <dbReference type="EC" id="2.4.99.12"/>
    </reaction>
</comment>
<evidence type="ECO:0000259" key="8">
    <source>
        <dbReference type="Pfam" id="PF04413"/>
    </source>
</evidence>
<dbReference type="EC" id="2.4.99.12" evidence="2"/>
<accession>A0A2G0CCA3</accession>
<evidence type="ECO:0000313" key="10">
    <source>
        <dbReference type="Proteomes" id="UP000226437"/>
    </source>
</evidence>
<dbReference type="UniPathway" id="UPA00958"/>
<dbReference type="Pfam" id="PF04413">
    <property type="entry name" value="Glycos_transf_N"/>
    <property type="match status" value="1"/>
</dbReference>
<evidence type="ECO:0000256" key="6">
    <source>
        <dbReference type="ARBA" id="ARBA00049183"/>
    </source>
</evidence>
<organism evidence="9 10">
    <name type="scientific">Neolewinella marina</name>
    <dbReference type="NCBI Taxonomy" id="438751"/>
    <lineage>
        <taxon>Bacteria</taxon>
        <taxon>Pseudomonadati</taxon>
        <taxon>Bacteroidota</taxon>
        <taxon>Saprospiria</taxon>
        <taxon>Saprospirales</taxon>
        <taxon>Lewinellaceae</taxon>
        <taxon>Neolewinella</taxon>
    </lineage>
</organism>
<sequence>MEWLYRSGLGAYHLGIRTAALLGNPRARQWISGRERDVSAQIEALHAAGRPILWLHAASLGEFEQGLPVLTALREQRPGWAVVVTFFSPSGYERRHDTEHADVVAYLPRDTPAAARNWQRILRPRLAIFVKYEFWHFHLKALAEAGVPTFLVAGSFRPGQHFFQPYGGWWRRMLHSFTHLFVQTEADRQLLTGVGIDQVTVTGDPRMDRTAELANAPFSDERLADFCEARPVLLAGSVWAADVELLRAAWPRLRQHWRLILAPHQLRESEMAGWQAAFDADRYTGPATGRDVLILDMVGILSRAYRYGSMAYVGGAFGSGLHNTLEPLSYGLPVLFGPKHQKFPEAGQAIARGGAFSVTRPDELVEVMDRLTDAEAYAESRSAQLAYRDENRGAGQRTARLILQFLLWLLLSWPAGAQTWPAADRMLSALDGSFTKSNLLVALSGAEWRSGLCLAVAELERGGTVSLDLPLEGGTKYLIVGAAESSAADIDVLLRDGNGEVVEQDTETDKTPVVEIWVDSTAIYTVQVQLLSGQDSTAFVSLGLLQSGGTPLADRDYRAVSRQFAAAAGAVRAAGGAGRLGSGLNRWCVLGYLIGEGGGATLDNLQLPAGRHFLAAAAGERVQNLDLYLATEDQRILRADNDPDPYPMIEYENSEPAALRLRIALVKSRGDALVLLGFFSQ</sequence>
<dbReference type="SUPFAM" id="SSF53756">
    <property type="entry name" value="UDP-Glycosyltransferase/glycogen phosphorylase"/>
    <property type="match status" value="1"/>
</dbReference>
<dbReference type="GO" id="GO:0005886">
    <property type="term" value="C:plasma membrane"/>
    <property type="evidence" value="ECO:0007669"/>
    <property type="project" value="TreeGrafter"/>
</dbReference>
<evidence type="ECO:0000256" key="5">
    <source>
        <dbReference type="ARBA" id="ARBA00031445"/>
    </source>
</evidence>
<comment type="pathway">
    <text evidence="1">Bacterial outer membrane biogenesis; LPS core biosynthesis.</text>
</comment>
<gene>
    <name evidence="9" type="ORF">CGL56_14295</name>
</gene>
<dbReference type="Gene3D" id="3.40.50.11720">
    <property type="entry name" value="3-Deoxy-D-manno-octulosonic-acid transferase, N-terminal domain"/>
    <property type="match status" value="1"/>
</dbReference>
<feature type="active site" description="Proton acceptor" evidence="7">
    <location>
        <position position="62"/>
    </location>
</feature>
<name>A0A2G0CCA3_9BACT</name>
<dbReference type="Proteomes" id="UP000226437">
    <property type="component" value="Unassembled WGS sequence"/>
</dbReference>
<dbReference type="OrthoDB" id="9789797at2"/>
<reference evidence="9 10" key="1">
    <citation type="submission" date="2017-10" db="EMBL/GenBank/DDBJ databases">
        <title>The draft genome sequence of Lewinella marina KCTC 32374.</title>
        <authorList>
            <person name="Wang K."/>
        </authorList>
    </citation>
    <scope>NUCLEOTIDE SEQUENCE [LARGE SCALE GENOMIC DNA]</scope>
    <source>
        <strain evidence="9 10">MKG-38</strain>
    </source>
</reference>
<feature type="domain" description="3-deoxy-D-manno-octulosonic-acid transferase N-terminal" evidence="8">
    <location>
        <begin position="48"/>
        <end position="208"/>
    </location>
</feature>
<evidence type="ECO:0000256" key="4">
    <source>
        <dbReference type="ARBA" id="ARBA00022679"/>
    </source>
</evidence>
<proteinExistence type="predicted"/>
<dbReference type="PANTHER" id="PTHR42755:SF1">
    <property type="entry name" value="3-DEOXY-D-MANNO-OCTULOSONIC ACID TRANSFERASE, MITOCHONDRIAL-RELATED"/>
    <property type="match status" value="1"/>
</dbReference>
<dbReference type="AlphaFoldDB" id="A0A2G0CCA3"/>
<dbReference type="Gene3D" id="3.40.50.2000">
    <property type="entry name" value="Glycogen Phosphorylase B"/>
    <property type="match status" value="1"/>
</dbReference>
<evidence type="ECO:0000256" key="7">
    <source>
        <dbReference type="PIRSR" id="PIRSR639901-1"/>
    </source>
</evidence>
<dbReference type="GO" id="GO:0043842">
    <property type="term" value="F:Kdo transferase activity"/>
    <property type="evidence" value="ECO:0007669"/>
    <property type="project" value="UniProtKB-EC"/>
</dbReference>
<comment type="caution">
    <text evidence="9">The sequence shown here is derived from an EMBL/GenBank/DDBJ whole genome shotgun (WGS) entry which is preliminary data.</text>
</comment>
<dbReference type="GO" id="GO:0009245">
    <property type="term" value="P:lipid A biosynthetic process"/>
    <property type="evidence" value="ECO:0007669"/>
    <property type="project" value="TreeGrafter"/>
</dbReference>
<evidence type="ECO:0000256" key="3">
    <source>
        <dbReference type="ARBA" id="ARBA00019077"/>
    </source>
</evidence>
<keyword evidence="4" id="KW-0808">Transferase</keyword>
<evidence type="ECO:0000256" key="1">
    <source>
        <dbReference type="ARBA" id="ARBA00004713"/>
    </source>
</evidence>
<evidence type="ECO:0000256" key="2">
    <source>
        <dbReference type="ARBA" id="ARBA00012621"/>
    </source>
</evidence>
<dbReference type="EMBL" id="PDLO01000007">
    <property type="protein sequence ID" value="PHK97604.1"/>
    <property type="molecule type" value="Genomic_DNA"/>
</dbReference>
<dbReference type="InterPro" id="IPR038107">
    <property type="entry name" value="Glycos_transf_N_sf"/>
</dbReference>
<dbReference type="GO" id="GO:0009244">
    <property type="term" value="P:lipopolysaccharide core region biosynthetic process"/>
    <property type="evidence" value="ECO:0007669"/>
    <property type="project" value="UniProtKB-UniPathway"/>
</dbReference>
<protein>
    <recommendedName>
        <fullName evidence="3">3-deoxy-D-manno-octulosonic acid transferase</fullName>
        <ecNumber evidence="2">2.4.99.12</ecNumber>
    </recommendedName>
    <alternativeName>
        <fullName evidence="5">Lipid IV(A) 3-deoxy-D-manno-octulosonic acid transferase</fullName>
    </alternativeName>
</protein>